<dbReference type="GO" id="GO:0005525">
    <property type="term" value="F:GTP binding"/>
    <property type="evidence" value="ECO:0007669"/>
    <property type="project" value="UniProtKB-UniRule"/>
</dbReference>
<dbReference type="EC" id="3.6.1.-" evidence="10"/>
<dbReference type="InterPro" id="IPR027417">
    <property type="entry name" value="P-loop_NTPase"/>
</dbReference>
<keyword evidence="9 10" id="KW-0342">GTP-binding</keyword>
<evidence type="ECO:0000256" key="1">
    <source>
        <dbReference type="ARBA" id="ARBA00022490"/>
    </source>
</evidence>
<evidence type="ECO:0000256" key="5">
    <source>
        <dbReference type="ARBA" id="ARBA00022741"/>
    </source>
</evidence>
<keyword evidence="8 10" id="KW-0694">RNA-binding</keyword>
<sequence length="359" mass="39007">MARDYSRFLPSLTGGTQIHTPTGLERLGWTSFFAQQVSVDDLARTPPVRVTSVERSGLRVEGESLQATLPPRLDATVGDWLLHDAARPGASRLLARKSLFRRRAAGTGREVQLIAANVDTVFIVTSCNRDFNVARLERYVALAFEAEVEPVIVATKADLADDPQGFAAAAAEVSAAVPVVVLDALGPEPKEKLAPWCKTGRTLAFLGSSGVGKSTLVNALSGRTTAATGGIREDDDRGRHTTTGRHLYVLPEGYAVLDTPGMRELQLTDAAEGIAEVFADLSDLAARCRFSDCRHEDEPGCAVQAAIAAGEVDEARLRRWQKLQREEAFNSASLAERRERERSFGRMVRSILKDKPAKR</sequence>
<dbReference type="PROSITE" id="PS51721">
    <property type="entry name" value="G_CP"/>
    <property type="match status" value="1"/>
</dbReference>
<evidence type="ECO:0000256" key="7">
    <source>
        <dbReference type="ARBA" id="ARBA00022833"/>
    </source>
</evidence>
<dbReference type="PANTHER" id="PTHR32120">
    <property type="entry name" value="SMALL RIBOSOMAL SUBUNIT BIOGENESIS GTPASE RSGA"/>
    <property type="match status" value="1"/>
</dbReference>
<dbReference type="PROSITE" id="PS50936">
    <property type="entry name" value="ENGC_GTPASE"/>
    <property type="match status" value="1"/>
</dbReference>
<accession>A0A1I4UTN2</accession>
<dbReference type="NCBIfam" id="TIGR00157">
    <property type="entry name" value="ribosome small subunit-dependent GTPase A"/>
    <property type="match status" value="1"/>
</dbReference>
<dbReference type="GO" id="GO:0005737">
    <property type="term" value="C:cytoplasm"/>
    <property type="evidence" value="ECO:0007669"/>
    <property type="project" value="UniProtKB-SubCell"/>
</dbReference>
<comment type="caution">
    <text evidence="13">The sequence shown here is derived from an EMBL/GenBank/DDBJ whole genome shotgun (WGS) entry which is preliminary data.</text>
</comment>
<dbReference type="RefSeq" id="WP_101288636.1">
    <property type="nucleotide sequence ID" value="NZ_FOUQ01000009.1"/>
</dbReference>
<dbReference type="CDD" id="cd01854">
    <property type="entry name" value="YjeQ_EngC"/>
    <property type="match status" value="1"/>
</dbReference>
<evidence type="ECO:0000256" key="9">
    <source>
        <dbReference type="ARBA" id="ARBA00023134"/>
    </source>
</evidence>
<keyword evidence="6 10" id="KW-0378">Hydrolase</keyword>
<keyword evidence="5 10" id="KW-0547">Nucleotide-binding</keyword>
<keyword evidence="3 10" id="KW-0479">Metal-binding</keyword>
<protein>
    <recommendedName>
        <fullName evidence="10">Small ribosomal subunit biogenesis GTPase RsgA</fullName>
        <ecNumber evidence="10">3.6.1.-</ecNumber>
    </recommendedName>
</protein>
<evidence type="ECO:0000313" key="13">
    <source>
        <dbReference type="EMBL" id="PKR89836.1"/>
    </source>
</evidence>
<feature type="binding site" evidence="10">
    <location>
        <position position="301"/>
    </location>
    <ligand>
        <name>Zn(2+)</name>
        <dbReference type="ChEBI" id="CHEBI:29105"/>
    </ligand>
</feature>
<gene>
    <name evidence="10 13" type="primary">rsgA</name>
    <name evidence="13" type="ORF">CXZ10_08045</name>
</gene>
<dbReference type="Gene3D" id="3.40.50.300">
    <property type="entry name" value="P-loop containing nucleotide triphosphate hydrolases"/>
    <property type="match status" value="1"/>
</dbReference>
<dbReference type="GO" id="GO:0019843">
    <property type="term" value="F:rRNA binding"/>
    <property type="evidence" value="ECO:0007669"/>
    <property type="project" value="UniProtKB-KW"/>
</dbReference>
<feature type="binding site" evidence="10">
    <location>
        <position position="288"/>
    </location>
    <ligand>
        <name>Zn(2+)</name>
        <dbReference type="ChEBI" id="CHEBI:29105"/>
    </ligand>
</feature>
<dbReference type="SUPFAM" id="SSF52540">
    <property type="entry name" value="P-loop containing nucleoside triphosphate hydrolases"/>
    <property type="match status" value="1"/>
</dbReference>
<dbReference type="InterPro" id="IPR030378">
    <property type="entry name" value="G_CP_dom"/>
</dbReference>
<dbReference type="Pfam" id="PF03193">
    <property type="entry name" value="RsgA_GTPase"/>
    <property type="match status" value="1"/>
</dbReference>
<feature type="domain" description="CP-type G" evidence="12">
    <location>
        <begin position="108"/>
        <end position="265"/>
    </location>
</feature>
<comment type="subunit">
    <text evidence="10">Monomer. Associates with 30S ribosomal subunit, binds 16S rRNA.</text>
</comment>
<feature type="binding site" evidence="10">
    <location>
        <position position="293"/>
    </location>
    <ligand>
        <name>Zn(2+)</name>
        <dbReference type="ChEBI" id="CHEBI:29105"/>
    </ligand>
</feature>
<evidence type="ECO:0000256" key="4">
    <source>
        <dbReference type="ARBA" id="ARBA00022730"/>
    </source>
</evidence>
<keyword evidence="2 10" id="KW-0690">Ribosome biogenesis</keyword>
<keyword evidence="1 10" id="KW-0963">Cytoplasm</keyword>
<feature type="binding site" evidence="10">
    <location>
        <begin position="207"/>
        <end position="215"/>
    </location>
    <ligand>
        <name>GTP</name>
        <dbReference type="ChEBI" id="CHEBI:37565"/>
    </ligand>
</feature>
<dbReference type="PANTHER" id="PTHR32120:SF10">
    <property type="entry name" value="SMALL RIBOSOMAL SUBUNIT BIOGENESIS GTPASE RSGA"/>
    <property type="match status" value="1"/>
</dbReference>
<evidence type="ECO:0000256" key="2">
    <source>
        <dbReference type="ARBA" id="ARBA00022517"/>
    </source>
</evidence>
<dbReference type="InterPro" id="IPR010914">
    <property type="entry name" value="RsgA_GTPase_dom"/>
</dbReference>
<dbReference type="GO" id="GO:0046872">
    <property type="term" value="F:metal ion binding"/>
    <property type="evidence" value="ECO:0007669"/>
    <property type="project" value="UniProtKB-KW"/>
</dbReference>
<dbReference type="Proteomes" id="UP000233491">
    <property type="component" value="Unassembled WGS sequence"/>
</dbReference>
<evidence type="ECO:0000259" key="11">
    <source>
        <dbReference type="PROSITE" id="PS50936"/>
    </source>
</evidence>
<dbReference type="EMBL" id="PJNW01000004">
    <property type="protein sequence ID" value="PKR89836.1"/>
    <property type="molecule type" value="Genomic_DNA"/>
</dbReference>
<dbReference type="GO" id="GO:0003924">
    <property type="term" value="F:GTPase activity"/>
    <property type="evidence" value="ECO:0007669"/>
    <property type="project" value="UniProtKB-UniRule"/>
</dbReference>
<feature type="domain" description="EngC GTPase" evidence="11">
    <location>
        <begin position="116"/>
        <end position="263"/>
    </location>
</feature>
<comment type="subcellular location">
    <subcellularLocation>
        <location evidence="10">Cytoplasm</location>
    </subcellularLocation>
</comment>
<keyword evidence="4 10" id="KW-0699">rRNA-binding</keyword>
<name>A0A1I4UTN2_9HYPH</name>
<comment type="similarity">
    <text evidence="10">Belongs to the TRAFAC class YlqF/YawG GTPase family. RsgA subfamily.</text>
</comment>
<evidence type="ECO:0000256" key="10">
    <source>
        <dbReference type="HAMAP-Rule" id="MF_01820"/>
    </source>
</evidence>
<evidence type="ECO:0000256" key="3">
    <source>
        <dbReference type="ARBA" id="ARBA00022723"/>
    </source>
</evidence>
<dbReference type="GO" id="GO:0042274">
    <property type="term" value="P:ribosomal small subunit biogenesis"/>
    <property type="evidence" value="ECO:0007669"/>
    <property type="project" value="UniProtKB-UniRule"/>
</dbReference>
<keyword evidence="7 10" id="KW-0862">Zinc</keyword>
<organism evidence="13 14">
    <name type="scientific">Pleomorphomonas diazotrophica</name>
    <dbReference type="NCBI Taxonomy" id="1166257"/>
    <lineage>
        <taxon>Bacteria</taxon>
        <taxon>Pseudomonadati</taxon>
        <taxon>Pseudomonadota</taxon>
        <taxon>Alphaproteobacteria</taxon>
        <taxon>Hyphomicrobiales</taxon>
        <taxon>Pleomorphomonadaceae</taxon>
        <taxon>Pleomorphomonas</taxon>
    </lineage>
</organism>
<feature type="binding site" evidence="10">
    <location>
        <begin position="155"/>
        <end position="158"/>
    </location>
    <ligand>
        <name>GTP</name>
        <dbReference type="ChEBI" id="CHEBI:37565"/>
    </ligand>
</feature>
<evidence type="ECO:0000259" key="12">
    <source>
        <dbReference type="PROSITE" id="PS51721"/>
    </source>
</evidence>
<reference evidence="13 14" key="1">
    <citation type="submission" date="2017-12" db="EMBL/GenBank/DDBJ databases">
        <title>Anaerobic carbon monoxide metabolism by Pleomorphomonas carboxyditropha sp. nov., a new mesophilic hydrogenogenic carboxidotroph.</title>
        <authorList>
            <person name="Esquivel-Elizondo S."/>
            <person name="Krajmalnik-Brown R."/>
        </authorList>
    </citation>
    <scope>NUCLEOTIDE SEQUENCE [LARGE SCALE GENOMIC DNA]</scope>
    <source>
        <strain evidence="13 14">R5-392</strain>
    </source>
</reference>
<evidence type="ECO:0000256" key="6">
    <source>
        <dbReference type="ARBA" id="ARBA00022801"/>
    </source>
</evidence>
<evidence type="ECO:0000313" key="14">
    <source>
        <dbReference type="Proteomes" id="UP000233491"/>
    </source>
</evidence>
<comment type="cofactor">
    <cofactor evidence="10">
        <name>Zn(2+)</name>
        <dbReference type="ChEBI" id="CHEBI:29105"/>
    </cofactor>
    <text evidence="10">Binds 1 zinc ion per subunit.</text>
</comment>
<dbReference type="Gene3D" id="1.10.40.50">
    <property type="entry name" value="Probable gtpase engc, domain 3"/>
    <property type="match status" value="1"/>
</dbReference>
<dbReference type="InterPro" id="IPR004881">
    <property type="entry name" value="Ribosome_biogen_GTPase_RsgA"/>
</dbReference>
<evidence type="ECO:0000256" key="8">
    <source>
        <dbReference type="ARBA" id="ARBA00022884"/>
    </source>
</evidence>
<dbReference type="OrthoDB" id="9809485at2"/>
<comment type="function">
    <text evidence="10">One of several proteins that assist in the late maturation steps of the functional core of the 30S ribosomal subunit. Helps release RbfA from mature subunits. May play a role in the assembly of ribosomal proteins into the subunit. Circularly permuted GTPase that catalyzes slow GTP hydrolysis, GTPase activity is stimulated by the 30S ribosomal subunit.</text>
</comment>
<dbReference type="AlphaFoldDB" id="A0A1I4UTN2"/>
<feature type="binding site" evidence="10">
    <location>
        <position position="295"/>
    </location>
    <ligand>
        <name>Zn(2+)</name>
        <dbReference type="ChEBI" id="CHEBI:29105"/>
    </ligand>
</feature>
<keyword evidence="14" id="KW-1185">Reference proteome</keyword>
<proteinExistence type="inferred from homology"/>
<dbReference type="HAMAP" id="MF_01820">
    <property type="entry name" value="GTPase_RsgA"/>
    <property type="match status" value="1"/>
</dbReference>